<dbReference type="CDD" id="cd06084">
    <property type="entry name" value="KOW_Spt5_4"/>
    <property type="match status" value="1"/>
</dbReference>
<dbReference type="FunFam" id="3.30.70.940:FF:000016">
    <property type="entry name" value="Uncharacterized protein"/>
    <property type="match status" value="1"/>
</dbReference>
<dbReference type="GO" id="GO:0032044">
    <property type="term" value="C:DSIF complex"/>
    <property type="evidence" value="ECO:0007669"/>
    <property type="project" value="TreeGrafter"/>
</dbReference>
<sequence>MNKEPAKGQNSSFPFIPKEEEIDEEEFDRMMEARYGEASTFIRFAGDNLDDSGIDPNSFGVKEFVPTIWKVKCTVGRERISAFCLMQKFADLKLLGTKLEIISAFSVDHMKGFVYIEAEKQCDINQACNGITGIYATGVQPVPRNDVFHLFSVQPRSNEIAVGTWAHVKSGHYKGDIAQKDFGLIVGMGKDDDDYKILKESPDGPIAVNVQRRDIKCGLVDLKLSAQDQHNKAILVNDSVRVLEGPSKGKEGIVRHIYRGIVFLYDESVEENGGYFTSKSNMCEKVKHTVGDFSGKDSEPGPLISEDMPSSPRSPLSPKKPWQARENNREYNRGDQDSLFTIGQTLRIRIGPLKGYLCRVIALCRSDVTVNLDSQQKVLTVKCEHLSEVQGKGTAVSTRGDPDPSSSKPFDLMGTDGNSGSWMDGAGTSTGGGGWNVGGKSTGGGG</sequence>
<keyword evidence="2" id="KW-0539">Nucleus</keyword>
<dbReference type="GO" id="GO:0005840">
    <property type="term" value="C:ribosome"/>
    <property type="evidence" value="ECO:0007669"/>
    <property type="project" value="InterPro"/>
</dbReference>
<dbReference type="GO" id="GO:0003735">
    <property type="term" value="F:structural constituent of ribosome"/>
    <property type="evidence" value="ECO:0007669"/>
    <property type="project" value="InterPro"/>
</dbReference>
<dbReference type="Gene3D" id="3.30.70.940">
    <property type="entry name" value="NusG, N-terminal domain"/>
    <property type="match status" value="1"/>
</dbReference>
<dbReference type="InterPro" id="IPR005100">
    <property type="entry name" value="NGN-domain"/>
</dbReference>
<feature type="domain" description="KOW" evidence="4">
    <location>
        <begin position="339"/>
        <end position="366"/>
    </location>
</feature>
<dbReference type="SMART" id="SM00739">
    <property type="entry name" value="KOW"/>
    <property type="match status" value="3"/>
</dbReference>
<dbReference type="InterPro" id="IPR014722">
    <property type="entry name" value="Rib_uL2_dom2"/>
</dbReference>
<dbReference type="InterPro" id="IPR039385">
    <property type="entry name" value="NGN_Euk"/>
</dbReference>
<dbReference type="Pfam" id="PF23290">
    <property type="entry name" value="KOW5_SPT5"/>
    <property type="match status" value="1"/>
</dbReference>
<evidence type="ECO:0000259" key="4">
    <source>
        <dbReference type="SMART" id="SM00739"/>
    </source>
</evidence>
<dbReference type="InterPro" id="IPR039659">
    <property type="entry name" value="SPT5"/>
</dbReference>
<dbReference type="GO" id="GO:0003729">
    <property type="term" value="F:mRNA binding"/>
    <property type="evidence" value="ECO:0007669"/>
    <property type="project" value="TreeGrafter"/>
</dbReference>
<dbReference type="Gene3D" id="2.30.30.30">
    <property type="match status" value="1"/>
</dbReference>
<keyword evidence="6" id="KW-1185">Reference proteome</keyword>
<feature type="compositionally biased region" description="Gly residues" evidence="3">
    <location>
        <begin position="428"/>
        <end position="446"/>
    </location>
</feature>
<dbReference type="OrthoDB" id="28901at2759"/>
<dbReference type="AlphaFoldDB" id="A0A6A4QZW3"/>
<feature type="domain" description="KOW" evidence="4">
    <location>
        <begin position="159"/>
        <end position="191"/>
    </location>
</feature>
<organism evidence="5 6">
    <name type="scientific">Lupinus albus</name>
    <name type="common">White lupine</name>
    <name type="synonym">Lupinus termis</name>
    <dbReference type="NCBI Taxonomy" id="3870"/>
    <lineage>
        <taxon>Eukaryota</taxon>
        <taxon>Viridiplantae</taxon>
        <taxon>Streptophyta</taxon>
        <taxon>Embryophyta</taxon>
        <taxon>Tracheophyta</taxon>
        <taxon>Spermatophyta</taxon>
        <taxon>Magnoliopsida</taxon>
        <taxon>eudicotyledons</taxon>
        <taxon>Gunneridae</taxon>
        <taxon>Pentapetalae</taxon>
        <taxon>rosids</taxon>
        <taxon>fabids</taxon>
        <taxon>Fabales</taxon>
        <taxon>Fabaceae</taxon>
        <taxon>Papilionoideae</taxon>
        <taxon>50 kb inversion clade</taxon>
        <taxon>genistoids sensu lato</taxon>
        <taxon>core genistoids</taxon>
        <taxon>Genisteae</taxon>
        <taxon>Lupinus</taxon>
    </lineage>
</organism>
<dbReference type="GO" id="GO:0006412">
    <property type="term" value="P:translation"/>
    <property type="evidence" value="ECO:0007669"/>
    <property type="project" value="InterPro"/>
</dbReference>
<evidence type="ECO:0000313" key="5">
    <source>
        <dbReference type="EMBL" id="KAE9618766.1"/>
    </source>
</evidence>
<dbReference type="InterPro" id="IPR005824">
    <property type="entry name" value="KOW"/>
</dbReference>
<dbReference type="GO" id="GO:0032784">
    <property type="term" value="P:regulation of DNA-templated transcription elongation"/>
    <property type="evidence" value="ECO:0007669"/>
    <property type="project" value="InterPro"/>
</dbReference>
<evidence type="ECO:0000256" key="1">
    <source>
        <dbReference type="ARBA" id="ARBA00004123"/>
    </source>
</evidence>
<feature type="compositionally biased region" description="Low complexity" evidence="3">
    <location>
        <begin position="309"/>
        <end position="321"/>
    </location>
</feature>
<dbReference type="Pfam" id="PF03439">
    <property type="entry name" value="Spt5-NGN"/>
    <property type="match status" value="1"/>
</dbReference>
<dbReference type="InterPro" id="IPR036735">
    <property type="entry name" value="NGN_dom_sf"/>
</dbReference>
<feature type="region of interest" description="Disordered" evidence="3">
    <location>
        <begin position="390"/>
        <end position="446"/>
    </location>
</feature>
<evidence type="ECO:0000256" key="3">
    <source>
        <dbReference type="SAM" id="MobiDB-lite"/>
    </source>
</evidence>
<dbReference type="InterPro" id="IPR041977">
    <property type="entry name" value="KOW_Spt5_4"/>
</dbReference>
<dbReference type="InterPro" id="IPR041978">
    <property type="entry name" value="KOW_Spt5_5"/>
</dbReference>
<dbReference type="GO" id="GO:0006357">
    <property type="term" value="P:regulation of transcription by RNA polymerase II"/>
    <property type="evidence" value="ECO:0007669"/>
    <property type="project" value="InterPro"/>
</dbReference>
<name>A0A6A4QZW3_LUPAL</name>
<dbReference type="InterPro" id="IPR005825">
    <property type="entry name" value="Ribosomal_uL24_CS"/>
</dbReference>
<gene>
    <name evidence="5" type="ORF">Lalb_Chr02g0146141</name>
</gene>
<feature type="domain" description="KOW" evidence="4">
    <location>
        <begin position="233"/>
        <end position="260"/>
    </location>
</feature>
<dbReference type="PROSITE" id="PS01108">
    <property type="entry name" value="RIBOSOMAL_L24"/>
    <property type="match status" value="1"/>
</dbReference>
<dbReference type="Pfam" id="PF23291">
    <property type="entry name" value="KOW4_SPT5"/>
    <property type="match status" value="1"/>
</dbReference>
<comment type="subcellular location">
    <subcellularLocation>
        <location evidence="1">Nucleus</location>
    </subcellularLocation>
</comment>
<comment type="caution">
    <text evidence="5">The sequence shown here is derived from an EMBL/GenBank/DDBJ whole genome shotgun (WGS) entry which is preliminary data.</text>
</comment>
<dbReference type="FunFam" id="2.30.30.30:FF:000064">
    <property type="entry name" value="SPT5 homolog, DSIF elongation factor subunit"/>
    <property type="match status" value="1"/>
</dbReference>
<reference evidence="6" key="1">
    <citation type="journal article" date="2020" name="Nat. Commun.">
        <title>Genome sequence of the cluster root forming white lupin.</title>
        <authorList>
            <person name="Hufnagel B."/>
            <person name="Marques A."/>
            <person name="Soriano A."/>
            <person name="Marques L."/>
            <person name="Divol F."/>
            <person name="Doumas P."/>
            <person name="Sallet E."/>
            <person name="Mancinotti D."/>
            <person name="Carrere S."/>
            <person name="Marande W."/>
            <person name="Arribat S."/>
            <person name="Keller J."/>
            <person name="Huneau C."/>
            <person name="Blein T."/>
            <person name="Aime D."/>
            <person name="Laguerre M."/>
            <person name="Taylor J."/>
            <person name="Schubert V."/>
            <person name="Nelson M."/>
            <person name="Geu-Flores F."/>
            <person name="Crespi M."/>
            <person name="Gallardo-Guerrero K."/>
            <person name="Delaux P.-M."/>
            <person name="Salse J."/>
            <person name="Berges H."/>
            <person name="Guyot R."/>
            <person name="Gouzy J."/>
            <person name="Peret B."/>
        </authorList>
    </citation>
    <scope>NUCLEOTIDE SEQUENCE [LARGE SCALE GENOMIC DNA]</scope>
    <source>
        <strain evidence="6">cv. Amiga</strain>
    </source>
</reference>
<accession>A0A6A4QZW3</accession>
<dbReference type="GO" id="GO:0006368">
    <property type="term" value="P:transcription elongation by RNA polymerase II"/>
    <property type="evidence" value="ECO:0007669"/>
    <property type="project" value="TreeGrafter"/>
</dbReference>
<dbReference type="PANTHER" id="PTHR11125">
    <property type="entry name" value="SUPPRESSOR OF TY 5"/>
    <property type="match status" value="1"/>
</dbReference>
<protein>
    <submittedName>
        <fullName evidence="5">Putative translation protein SH3</fullName>
    </submittedName>
</protein>
<dbReference type="Proteomes" id="UP000447434">
    <property type="component" value="Chromosome 2"/>
</dbReference>
<feature type="region of interest" description="Disordered" evidence="3">
    <location>
        <begin position="291"/>
        <end position="330"/>
    </location>
</feature>
<evidence type="ECO:0000313" key="6">
    <source>
        <dbReference type="Proteomes" id="UP000447434"/>
    </source>
</evidence>
<dbReference type="PANTHER" id="PTHR11125:SF8">
    <property type="entry name" value="PROTEIN RNA-DIRECTED DNA METHYLATION 3"/>
    <property type="match status" value="1"/>
</dbReference>
<proteinExistence type="predicted"/>
<dbReference type="EMBL" id="WOCE01000002">
    <property type="protein sequence ID" value="KAE9618766.1"/>
    <property type="molecule type" value="Genomic_DNA"/>
</dbReference>
<evidence type="ECO:0000256" key="2">
    <source>
        <dbReference type="ARBA" id="ARBA00023242"/>
    </source>
</evidence>
<dbReference type="CDD" id="cd09888">
    <property type="entry name" value="NGN_Euk"/>
    <property type="match status" value="1"/>
</dbReference>